<feature type="signal peptide" evidence="2">
    <location>
        <begin position="1"/>
        <end position="25"/>
    </location>
</feature>
<organism evidence="4 5">
    <name type="scientific">Flavobacterium columnare</name>
    <dbReference type="NCBI Taxonomy" id="996"/>
    <lineage>
        <taxon>Bacteria</taxon>
        <taxon>Pseudomonadati</taxon>
        <taxon>Bacteroidota</taxon>
        <taxon>Flavobacteriia</taxon>
        <taxon>Flavobacteriales</taxon>
        <taxon>Flavobacteriaceae</taxon>
        <taxon>Flavobacterium</taxon>
    </lineage>
</organism>
<sequence length="589" mass="69757">MKTYKIQKRRLLTLFLLFIITFSHSQNLKNKDYSQLKELFLNNKGNKKNQEAISNAFISLARKRKENLQIGKGYNLLYLCTDMEGKNKIKLLDTMIKYTKNDWVKEYDFPEKAYMYKANELRNEYKFNEAMDNLLLAEKYCKLKESNYIYWIYFYIAIIKSEDFGENKESLDINRKVYQYLLKNKDLRDYQKLYRNILFALADNYKSLKITDSCTYYNKLGYKDAIEKADTIYKNLFILNEGANLISKKDYYAALDSINKSLPHVIKNNDEGNALAGYYYMGKAYQGLGKSELAVKNFIKVDSIYKISNDISYEFTDGYDYLIDYYKKKKDIQKQLLYTTQKLKIDTFLNTNYKVLFKKLKEDYEKPNLIENKEKEIRFAYNWIYALIPVFFTILGIILYLKNKQLKASRQKLDLLVKQFENKETKFDINHKTEDNVKETVLKNKEVLIVKGDKTSINLDSVPRKISIDPDTFQDIITKIINFEKKGHYMDPKINATGLAIKLGTNYKYLSEVIKTQKNKSVNQYINDLRIENGLQKIHTDRKLLKYNNEAIAKEFGFNNYKTFKKVFFSTTEVEFQDFVTKINSSENQ</sequence>
<dbReference type="Proteomes" id="UP000238180">
    <property type="component" value="Unassembled WGS sequence"/>
</dbReference>
<dbReference type="AlphaFoldDB" id="A0A2N9PC41"/>
<keyword evidence="1" id="KW-0812">Transmembrane</keyword>
<evidence type="ECO:0000313" key="5">
    <source>
        <dbReference type="Proteomes" id="UP000238180"/>
    </source>
</evidence>
<protein>
    <recommendedName>
        <fullName evidence="3">HTH araC/xylS-type domain-containing protein</fullName>
    </recommendedName>
</protein>
<proteinExistence type="predicted"/>
<dbReference type="GO" id="GO:0043565">
    <property type="term" value="F:sequence-specific DNA binding"/>
    <property type="evidence" value="ECO:0007669"/>
    <property type="project" value="InterPro"/>
</dbReference>
<feature type="transmembrane region" description="Helical" evidence="1">
    <location>
        <begin position="383"/>
        <end position="401"/>
    </location>
</feature>
<evidence type="ECO:0000256" key="2">
    <source>
        <dbReference type="SAM" id="SignalP"/>
    </source>
</evidence>
<name>A0A2N9PC41_9FLAO</name>
<keyword evidence="1" id="KW-0472">Membrane</keyword>
<dbReference type="GO" id="GO:0003700">
    <property type="term" value="F:DNA-binding transcription factor activity"/>
    <property type="evidence" value="ECO:0007669"/>
    <property type="project" value="InterPro"/>
</dbReference>
<keyword evidence="2" id="KW-0732">Signal</keyword>
<evidence type="ECO:0000256" key="1">
    <source>
        <dbReference type="SAM" id="Phobius"/>
    </source>
</evidence>
<reference evidence="4 5" key="1">
    <citation type="submission" date="2018-02" db="EMBL/GenBank/DDBJ databases">
        <authorList>
            <person name="Cohen D.B."/>
            <person name="Kent A.D."/>
        </authorList>
    </citation>
    <scope>NUCLEOTIDE SEQUENCE [LARGE SCALE GENOMIC DNA]</scope>
    <source>
        <strain evidence="4">CIP109753</strain>
    </source>
</reference>
<dbReference type="InterPro" id="IPR018060">
    <property type="entry name" value="HTH_AraC"/>
</dbReference>
<evidence type="ECO:0000313" key="4">
    <source>
        <dbReference type="EMBL" id="SPE77932.1"/>
    </source>
</evidence>
<feature type="domain" description="HTH araC/xylS-type" evidence="3">
    <location>
        <begin position="478"/>
        <end position="582"/>
    </location>
</feature>
<dbReference type="Gene3D" id="1.10.10.60">
    <property type="entry name" value="Homeodomain-like"/>
    <property type="match status" value="2"/>
</dbReference>
<dbReference type="RefSeq" id="WP_105196526.1">
    <property type="nucleotide sequence ID" value="NZ_OLKH01000106.1"/>
</dbReference>
<gene>
    <name evidence="4" type="ORF">FLACOL_01946</name>
</gene>
<dbReference type="PROSITE" id="PS01124">
    <property type="entry name" value="HTH_ARAC_FAMILY_2"/>
    <property type="match status" value="1"/>
</dbReference>
<feature type="chain" id="PRO_5014841576" description="HTH araC/xylS-type domain-containing protein" evidence="2">
    <location>
        <begin position="26"/>
        <end position="589"/>
    </location>
</feature>
<keyword evidence="1" id="KW-1133">Transmembrane helix</keyword>
<accession>A0A2N9PC41</accession>
<dbReference type="EMBL" id="OLKH01000106">
    <property type="protein sequence ID" value="SPE77932.1"/>
    <property type="molecule type" value="Genomic_DNA"/>
</dbReference>
<evidence type="ECO:0000259" key="3">
    <source>
        <dbReference type="PROSITE" id="PS01124"/>
    </source>
</evidence>